<dbReference type="KEGG" id="euz:DVS28_a2754"/>
<feature type="compositionally biased region" description="Basic and acidic residues" evidence="10">
    <location>
        <begin position="1227"/>
        <end position="1269"/>
    </location>
</feature>
<dbReference type="InterPro" id="IPR003141">
    <property type="entry name" value="Pol/His_phosphatase_N"/>
</dbReference>
<dbReference type="GO" id="GO:0003887">
    <property type="term" value="F:DNA-directed DNA polymerase activity"/>
    <property type="evidence" value="ECO:0007669"/>
    <property type="project" value="UniProtKB-KW"/>
</dbReference>
<dbReference type="EMBL" id="CP031165">
    <property type="protein sequence ID" value="AXV07433.1"/>
    <property type="molecule type" value="Genomic_DNA"/>
</dbReference>
<feature type="compositionally biased region" description="Gly residues" evidence="10">
    <location>
        <begin position="1197"/>
        <end position="1208"/>
    </location>
</feature>
<keyword evidence="2" id="KW-0963">Cytoplasm</keyword>
<evidence type="ECO:0000256" key="1">
    <source>
        <dbReference type="ARBA" id="ARBA00012417"/>
    </source>
</evidence>
<evidence type="ECO:0000313" key="12">
    <source>
        <dbReference type="EMBL" id="AXV07433.1"/>
    </source>
</evidence>
<dbReference type="Pfam" id="PF07733">
    <property type="entry name" value="DNA_pol3_alpha"/>
    <property type="match status" value="1"/>
</dbReference>
<dbReference type="SMART" id="SM00481">
    <property type="entry name" value="POLIIIAc"/>
    <property type="match status" value="1"/>
</dbReference>
<sequence>MTADFVHLASRTCYSLRDGVIRPRELARATATMGAGAVGFADRAGLYGGVRVAQACAAEGVRPIFGADLALHPEDDRPGWGISRASASGIGRVMGPGSGQAWLEDDAPRVTLIAADIDGFATLNRTVTDHHLSSVRADPHLRWDAASQRLGATDGLFVMLTDRSPVGRLLAAGRGDAARAEAQRWMDVVGPDRLLVGVTHHLAPGDDDTARRTFALADELGLRAVAHQAARYLRREDARVADVMDAVRQQVPLAQHHSSRRNAEGYLKTPEEMARVFAERPDAIANTMWVADRCHVDMGLGRLRVPDFASATPDQAADPGWALAELRHRCETGMKERFAVVEDRHTELLDREMDMVRQLGLAPYFLTVAEVMGRIRAKGILAACRGSAAGSLITYALRISDVDPIAHDLAFERFMNPYRDELPDIDIDVESARREDIYRDLLDTYGEHRVACVCMIETFKARMAIREVGKALGLPAGEVDYIAKSFPHVRAGDVRPALAHLPELQGLNIDSGHLALLFDVVERMDGFPRHVALHPSGVLLADATLRDIVPMERSAAGFAMAQYDKDDVEALGLCKLDVLAVRMLSSMAHCVEESRRTRGVDLDFDDVPWNDEGTYELIRSTRTLGMFQIESPGQRELIGKFQPEHQGDLVVDISLFRPGPVKGDMIKPFLRRRHGQEGTGVPHPLLDRALGETYGVIVYHEQVMRCVAAVTGCDLAEADLVRRRLGDPTQKAELERWIKAGAAARGIAPDVADWLWTALSQFASFGFCKAHAAAFSVPTYRSAWLKANLLPEFMAGVLTHDPGMYPRRLILDDARQFGVAILPLDINASARDYRVEVIREDEALALLGVHRSMELGGRGRLPRGWRWDGDRLVPSAGFDKGAATPGWRYGIRLALQDIERIDDHMIDSILAGRPFTSIEDLRLRTRLSQPVVESLAHSGALDAIGGVGLVVGDGGRAKTRRDLLLEVGERWSGLKRHDPKKPEQPIQLGLLAPAEAPGLPEYRDSERVRAELEVVGMDATRHVVTFYDTLLDTVGVTRASDLLDCRENQRVRIAGVKVATQTPPVKSGQRIIFLSLDDATGIGDATFFESVHDRCAWTVFHTWLLVVEGVVHRTGKRGVTVTADRAWDMRRLMTAWQQGWLDEALAEQGRPDDQANRDFGDGAPSETIRGAAGRSGIVMPGREQEHLQMVETVPYRPGGGGPGRGAGDAPGRPSRIGPNGATWADPAGRHPGVDPGDTRRLSRNDPRHPDRAEPDRTEPDRTDHPEPPRKLWHSSGGSAGR</sequence>
<dbReference type="Gene3D" id="3.20.20.140">
    <property type="entry name" value="Metal-dependent hydrolases"/>
    <property type="match status" value="1"/>
</dbReference>
<dbReference type="InterPro" id="IPR004013">
    <property type="entry name" value="PHP_dom"/>
</dbReference>
<dbReference type="Pfam" id="PF02811">
    <property type="entry name" value="PHP"/>
    <property type="match status" value="1"/>
</dbReference>
<feature type="region of interest" description="Disordered" evidence="10">
    <location>
        <begin position="1149"/>
        <end position="1176"/>
    </location>
</feature>
<evidence type="ECO:0000256" key="7">
    <source>
        <dbReference type="ARBA" id="ARBA00022932"/>
    </source>
</evidence>
<dbReference type="Gene3D" id="1.10.10.1600">
    <property type="entry name" value="Bacterial DNA polymerase III alpha subunit, thumb domain"/>
    <property type="match status" value="1"/>
</dbReference>
<dbReference type="InterPro" id="IPR040982">
    <property type="entry name" value="DNA_pol3_finger"/>
</dbReference>
<evidence type="ECO:0000259" key="11">
    <source>
        <dbReference type="SMART" id="SM00481"/>
    </source>
</evidence>
<dbReference type="InterPro" id="IPR004805">
    <property type="entry name" value="DnaE2/DnaE/PolC"/>
</dbReference>
<keyword evidence="8" id="KW-0234">DNA repair</keyword>
<evidence type="ECO:0000313" key="13">
    <source>
        <dbReference type="Proteomes" id="UP000264006"/>
    </source>
</evidence>
<dbReference type="Pfam" id="PF17657">
    <property type="entry name" value="DNA_pol3_finger"/>
    <property type="match status" value="1"/>
</dbReference>
<keyword evidence="3" id="KW-0808">Transferase</keyword>
<dbReference type="CDD" id="cd04485">
    <property type="entry name" value="DnaE_OBF"/>
    <property type="match status" value="1"/>
</dbReference>
<proteinExistence type="predicted"/>
<keyword evidence="5" id="KW-0235">DNA replication</keyword>
<dbReference type="GO" id="GO:0006260">
    <property type="term" value="P:DNA replication"/>
    <property type="evidence" value="ECO:0007669"/>
    <property type="project" value="UniProtKB-KW"/>
</dbReference>
<dbReference type="EC" id="2.7.7.7" evidence="1"/>
<organism evidence="12 13">
    <name type="scientific">Euzebya pacifica</name>
    <dbReference type="NCBI Taxonomy" id="1608957"/>
    <lineage>
        <taxon>Bacteria</taxon>
        <taxon>Bacillati</taxon>
        <taxon>Actinomycetota</taxon>
        <taxon>Nitriliruptoria</taxon>
        <taxon>Euzebyales</taxon>
    </lineage>
</organism>
<keyword evidence="7" id="KW-0239">DNA-directed DNA polymerase</keyword>
<comment type="catalytic activity">
    <reaction evidence="9">
        <text>DNA(n) + a 2'-deoxyribonucleoside 5'-triphosphate = DNA(n+1) + diphosphate</text>
        <dbReference type="Rhea" id="RHEA:22508"/>
        <dbReference type="Rhea" id="RHEA-COMP:17339"/>
        <dbReference type="Rhea" id="RHEA-COMP:17340"/>
        <dbReference type="ChEBI" id="CHEBI:33019"/>
        <dbReference type="ChEBI" id="CHEBI:61560"/>
        <dbReference type="ChEBI" id="CHEBI:173112"/>
        <dbReference type="EC" id="2.7.7.7"/>
    </reaction>
</comment>
<dbReference type="Proteomes" id="UP000264006">
    <property type="component" value="Chromosome"/>
</dbReference>
<keyword evidence="6" id="KW-0227">DNA damage</keyword>
<keyword evidence="13" id="KW-1185">Reference proteome</keyword>
<dbReference type="GO" id="GO:0006281">
    <property type="term" value="P:DNA repair"/>
    <property type="evidence" value="ECO:0007669"/>
    <property type="project" value="UniProtKB-KW"/>
</dbReference>
<feature type="domain" description="Polymerase/histidinol phosphatase N-terminal" evidence="11">
    <location>
        <begin position="6"/>
        <end position="73"/>
    </location>
</feature>
<gene>
    <name evidence="12" type="ORF">DVS28_a2754</name>
</gene>
<protein>
    <recommendedName>
        <fullName evidence="1">DNA-directed DNA polymerase</fullName>
        <ecNumber evidence="1">2.7.7.7</ecNumber>
    </recommendedName>
</protein>
<name>A0A346XYY6_9ACTN</name>
<evidence type="ECO:0000256" key="9">
    <source>
        <dbReference type="ARBA" id="ARBA00049244"/>
    </source>
</evidence>
<dbReference type="InterPro" id="IPR029460">
    <property type="entry name" value="DNAPol_HHH"/>
</dbReference>
<dbReference type="Pfam" id="PF14579">
    <property type="entry name" value="HHH_6"/>
    <property type="match status" value="1"/>
</dbReference>
<dbReference type="InterPro" id="IPR011708">
    <property type="entry name" value="DNA_pol3_alpha_NTPase_dom"/>
</dbReference>
<dbReference type="InterPro" id="IPR041931">
    <property type="entry name" value="DNA_pol3_alpha_thumb_dom"/>
</dbReference>
<dbReference type="GO" id="GO:0008408">
    <property type="term" value="F:3'-5' exonuclease activity"/>
    <property type="evidence" value="ECO:0007669"/>
    <property type="project" value="InterPro"/>
</dbReference>
<evidence type="ECO:0000256" key="8">
    <source>
        <dbReference type="ARBA" id="ARBA00023204"/>
    </source>
</evidence>
<dbReference type="RefSeq" id="WP_164710505.1">
    <property type="nucleotide sequence ID" value="NZ_CP031165.1"/>
</dbReference>
<evidence type="ECO:0000256" key="4">
    <source>
        <dbReference type="ARBA" id="ARBA00022695"/>
    </source>
</evidence>
<feature type="compositionally biased region" description="Basic and acidic residues" evidence="10">
    <location>
        <begin position="1149"/>
        <end position="1160"/>
    </location>
</feature>
<dbReference type="PANTHER" id="PTHR32294:SF4">
    <property type="entry name" value="ERROR-PRONE DNA POLYMERASE"/>
    <property type="match status" value="1"/>
</dbReference>
<feature type="region of interest" description="Disordered" evidence="10">
    <location>
        <begin position="1193"/>
        <end position="1281"/>
    </location>
</feature>
<accession>A0A346XYY6</accession>
<evidence type="ECO:0000256" key="10">
    <source>
        <dbReference type="SAM" id="MobiDB-lite"/>
    </source>
</evidence>
<dbReference type="NCBIfam" id="TIGR00594">
    <property type="entry name" value="polc"/>
    <property type="match status" value="1"/>
</dbReference>
<evidence type="ECO:0000256" key="3">
    <source>
        <dbReference type="ARBA" id="ARBA00022679"/>
    </source>
</evidence>
<evidence type="ECO:0000256" key="2">
    <source>
        <dbReference type="ARBA" id="ARBA00022490"/>
    </source>
</evidence>
<dbReference type="PANTHER" id="PTHR32294">
    <property type="entry name" value="DNA POLYMERASE III SUBUNIT ALPHA"/>
    <property type="match status" value="1"/>
</dbReference>
<reference evidence="12 13" key="1">
    <citation type="submission" date="2018-09" db="EMBL/GenBank/DDBJ databases">
        <title>Complete genome sequence of Euzebya sp. DY32-46 isolated from seawater of Pacific Ocean.</title>
        <authorList>
            <person name="Xu L."/>
            <person name="Wu Y.-H."/>
            <person name="Xu X.-W."/>
        </authorList>
    </citation>
    <scope>NUCLEOTIDE SEQUENCE [LARGE SCALE GENOMIC DNA]</scope>
    <source>
        <strain evidence="12 13">DY32-46</strain>
    </source>
</reference>
<evidence type="ECO:0000256" key="5">
    <source>
        <dbReference type="ARBA" id="ARBA00022705"/>
    </source>
</evidence>
<keyword evidence="4" id="KW-0548">Nucleotidyltransferase</keyword>
<evidence type="ECO:0000256" key="6">
    <source>
        <dbReference type="ARBA" id="ARBA00022763"/>
    </source>
</evidence>